<dbReference type="Proteomes" id="UP000475862">
    <property type="component" value="Unassembled WGS sequence"/>
</dbReference>
<evidence type="ECO:0000313" key="3">
    <source>
        <dbReference type="Proteomes" id="UP000475862"/>
    </source>
</evidence>
<keyword evidence="3" id="KW-1185">Reference proteome</keyword>
<dbReference type="EMBL" id="VYZN01000054">
    <property type="protein sequence ID" value="KAE9526963.1"/>
    <property type="molecule type" value="Genomic_DNA"/>
</dbReference>
<sequence length="279" mass="31229">MKKSNNQPNQMCDVDIINADESDSCLKMSSSPECSPPSWLTAPPPSKALSNSLDISDWSNSPRLETSVQLLTRHSVKSSIFVSASGHQSNTSSMKGIPEPVMADVLPATTTPADSGGPGGVGFTKARMIITELWTEEIKKKEYCKYIFQNVTLIPHLVSKSYLDFNFAIWTIEYPAVYLEIISYQRNMLIFYSNSRNIVRSMSKGIMRKCATSTAGFNGEMKNLFTDFSMSFNFTVRFAKSSLQSYVSTRVDLRQTKDKIFTFSPCAMFHFRCGSLFAH</sequence>
<dbReference type="AlphaFoldDB" id="A0A6G0T7N9"/>
<evidence type="ECO:0000313" key="2">
    <source>
        <dbReference type="EMBL" id="KAE9526963.1"/>
    </source>
</evidence>
<evidence type="ECO:0000256" key="1">
    <source>
        <dbReference type="SAM" id="MobiDB-lite"/>
    </source>
</evidence>
<feature type="region of interest" description="Disordered" evidence="1">
    <location>
        <begin position="23"/>
        <end position="45"/>
    </location>
</feature>
<reference evidence="2 3" key="1">
    <citation type="submission" date="2019-08" db="EMBL/GenBank/DDBJ databases">
        <title>The genome of the soybean aphid Biotype 1, its phylome, world population structure and adaptation to the North American continent.</title>
        <authorList>
            <person name="Giordano R."/>
            <person name="Donthu R.K."/>
            <person name="Hernandez A.G."/>
            <person name="Wright C.L."/>
            <person name="Zimin A.V."/>
        </authorList>
    </citation>
    <scope>NUCLEOTIDE SEQUENCE [LARGE SCALE GENOMIC DNA]</scope>
    <source>
        <tissue evidence="2">Whole aphids</tissue>
    </source>
</reference>
<protein>
    <submittedName>
        <fullName evidence="2">Uncharacterized protein</fullName>
    </submittedName>
</protein>
<name>A0A6G0T7N9_APHGL</name>
<organism evidence="2 3">
    <name type="scientific">Aphis glycines</name>
    <name type="common">Soybean aphid</name>
    <dbReference type="NCBI Taxonomy" id="307491"/>
    <lineage>
        <taxon>Eukaryota</taxon>
        <taxon>Metazoa</taxon>
        <taxon>Ecdysozoa</taxon>
        <taxon>Arthropoda</taxon>
        <taxon>Hexapoda</taxon>
        <taxon>Insecta</taxon>
        <taxon>Pterygota</taxon>
        <taxon>Neoptera</taxon>
        <taxon>Paraneoptera</taxon>
        <taxon>Hemiptera</taxon>
        <taxon>Sternorrhyncha</taxon>
        <taxon>Aphidomorpha</taxon>
        <taxon>Aphidoidea</taxon>
        <taxon>Aphididae</taxon>
        <taxon>Aphidini</taxon>
        <taxon>Aphis</taxon>
        <taxon>Aphis</taxon>
    </lineage>
</organism>
<gene>
    <name evidence="2" type="ORF">AGLY_013611</name>
</gene>
<comment type="caution">
    <text evidence="2">The sequence shown here is derived from an EMBL/GenBank/DDBJ whole genome shotgun (WGS) entry which is preliminary data.</text>
</comment>
<proteinExistence type="predicted"/>
<accession>A0A6G0T7N9</accession>